<feature type="chain" id="PRO_5030760797" description="MRH domain-containing protein" evidence="5">
    <location>
        <begin position="18"/>
        <end position="408"/>
    </location>
</feature>
<feature type="domain" description="MRH" evidence="6">
    <location>
        <begin position="251"/>
        <end position="390"/>
    </location>
</feature>
<sequence>MGKLLGLLLLVLPPCLAAQGRFLFGVPELETRNALLYERLRQQNVLEVLEDELANPTPLEVAVTNHEGTRFTCEVPGSGGAEEESEVADSEPPRGPEALLEALEDYCDTMAMGWWTYEWCHRKHIRQFHVDHVQGHVDPNWSLGNYVRTVTTNSTSGHVSLADHFEGGQHCDETGGGRNTRVEFQCCSHDASAQQGKKRRTRKNRSDSLALLTSIEEPDVCSYEVVICTPLVCGQGSENVTAFSLLEPLRRSCLVRHEGWWTYEFCYGRQIRQFHLIADGGNHPGASGGGSEVQTEYILGKADKAATKAAQDGTLDETQFLKPPSPEADIYAPHTLELEMGDGTLCELTGRPRATTVEFACGQTDAIQSVNEVHTCHYKVVISTQKLCKHPSFVQGSPPTRTVTCSQH</sequence>
<dbReference type="AlphaFoldDB" id="A0A7S2WMT7"/>
<dbReference type="PANTHER" id="PTHR15414">
    <property type="entry name" value="OS-9-RELATED"/>
    <property type="match status" value="1"/>
</dbReference>
<dbReference type="PANTHER" id="PTHR15414:SF0">
    <property type="entry name" value="ENDOPLASMIC RETICULUM LECTIN 1"/>
    <property type="match status" value="1"/>
</dbReference>
<dbReference type="GO" id="GO:0005788">
    <property type="term" value="C:endoplasmic reticulum lumen"/>
    <property type="evidence" value="ECO:0007669"/>
    <property type="project" value="TreeGrafter"/>
</dbReference>
<dbReference type="InterPro" id="IPR045149">
    <property type="entry name" value="OS-9-like"/>
</dbReference>
<keyword evidence="4" id="KW-1015">Disulfide bond</keyword>
<protein>
    <recommendedName>
        <fullName evidence="6">MRH domain-containing protein</fullName>
    </recommendedName>
</protein>
<comment type="subcellular location">
    <subcellularLocation>
        <location evidence="1">Endoplasmic reticulum</location>
    </subcellularLocation>
</comment>
<dbReference type="InterPro" id="IPR044865">
    <property type="entry name" value="MRH_dom"/>
</dbReference>
<keyword evidence="3" id="KW-0256">Endoplasmic reticulum</keyword>
<dbReference type="SUPFAM" id="SSF50911">
    <property type="entry name" value="Mannose 6-phosphate receptor domain"/>
    <property type="match status" value="2"/>
</dbReference>
<dbReference type="GO" id="GO:0030968">
    <property type="term" value="P:endoplasmic reticulum unfolded protein response"/>
    <property type="evidence" value="ECO:0007669"/>
    <property type="project" value="InterPro"/>
</dbReference>
<reference evidence="7" key="1">
    <citation type="submission" date="2021-01" db="EMBL/GenBank/DDBJ databases">
        <authorList>
            <person name="Corre E."/>
            <person name="Pelletier E."/>
            <person name="Niang G."/>
            <person name="Scheremetjew M."/>
            <person name="Finn R."/>
            <person name="Kale V."/>
            <person name="Holt S."/>
            <person name="Cochrane G."/>
            <person name="Meng A."/>
            <person name="Brown T."/>
            <person name="Cohen L."/>
        </authorList>
    </citation>
    <scope>NUCLEOTIDE SEQUENCE</scope>
    <source>
        <strain evidence="7">CCMP1243</strain>
    </source>
</reference>
<name>A0A7S2WMT7_9STRA</name>
<feature type="domain" description="MRH" evidence="6">
    <location>
        <begin position="105"/>
        <end position="235"/>
    </location>
</feature>
<dbReference type="GO" id="GO:0030970">
    <property type="term" value="P:retrograde protein transport, ER to cytosol"/>
    <property type="evidence" value="ECO:0007669"/>
    <property type="project" value="TreeGrafter"/>
</dbReference>
<evidence type="ECO:0000256" key="2">
    <source>
        <dbReference type="ARBA" id="ARBA00022729"/>
    </source>
</evidence>
<dbReference type="InterPro" id="IPR036607">
    <property type="entry name" value="PRKCSH"/>
</dbReference>
<evidence type="ECO:0000313" key="7">
    <source>
        <dbReference type="EMBL" id="CAD9698105.1"/>
    </source>
</evidence>
<organism evidence="7">
    <name type="scientific">Rhizochromulina marina</name>
    <dbReference type="NCBI Taxonomy" id="1034831"/>
    <lineage>
        <taxon>Eukaryota</taxon>
        <taxon>Sar</taxon>
        <taxon>Stramenopiles</taxon>
        <taxon>Ochrophyta</taxon>
        <taxon>Dictyochophyceae</taxon>
        <taxon>Rhizochromulinales</taxon>
        <taxon>Rhizochromulina</taxon>
    </lineage>
</organism>
<evidence type="ECO:0000256" key="5">
    <source>
        <dbReference type="SAM" id="SignalP"/>
    </source>
</evidence>
<dbReference type="PROSITE" id="PS51914">
    <property type="entry name" value="MRH"/>
    <property type="match status" value="2"/>
</dbReference>
<dbReference type="InterPro" id="IPR009011">
    <property type="entry name" value="Man6P_isomerase_rcpt-bd_dom_sf"/>
</dbReference>
<accession>A0A7S2WMT7</accession>
<evidence type="ECO:0000256" key="4">
    <source>
        <dbReference type="ARBA" id="ARBA00023157"/>
    </source>
</evidence>
<evidence type="ECO:0000256" key="3">
    <source>
        <dbReference type="ARBA" id="ARBA00022824"/>
    </source>
</evidence>
<keyword evidence="2 5" id="KW-0732">Signal</keyword>
<evidence type="ECO:0000259" key="6">
    <source>
        <dbReference type="PROSITE" id="PS51914"/>
    </source>
</evidence>
<dbReference type="Pfam" id="PF13015">
    <property type="entry name" value="PRKCSH_1"/>
    <property type="match status" value="1"/>
</dbReference>
<dbReference type="Gene3D" id="2.70.130.10">
    <property type="entry name" value="Mannose-6-phosphate receptor binding domain"/>
    <property type="match status" value="2"/>
</dbReference>
<dbReference type="EMBL" id="HBHJ01021322">
    <property type="protein sequence ID" value="CAD9698105.1"/>
    <property type="molecule type" value="Transcribed_RNA"/>
</dbReference>
<dbReference type="InterPro" id="IPR012913">
    <property type="entry name" value="OS9-like_dom"/>
</dbReference>
<feature type="signal peptide" evidence="5">
    <location>
        <begin position="1"/>
        <end position="17"/>
    </location>
</feature>
<gene>
    <name evidence="7" type="ORF">RMAR1173_LOCUS14111</name>
</gene>
<proteinExistence type="predicted"/>
<dbReference type="Pfam" id="PF07915">
    <property type="entry name" value="PRKCSH"/>
    <property type="match status" value="2"/>
</dbReference>
<evidence type="ECO:0000256" key="1">
    <source>
        <dbReference type="ARBA" id="ARBA00004240"/>
    </source>
</evidence>